<proteinExistence type="inferred from homology"/>
<keyword evidence="6 9" id="KW-1133">Transmembrane helix</keyword>
<evidence type="ECO:0000313" key="12">
    <source>
        <dbReference type="Proteomes" id="UP001295684"/>
    </source>
</evidence>
<evidence type="ECO:0000256" key="3">
    <source>
        <dbReference type="ARBA" id="ARBA00022448"/>
    </source>
</evidence>
<dbReference type="Pfam" id="PF05008">
    <property type="entry name" value="V-SNARE"/>
    <property type="match status" value="1"/>
</dbReference>
<evidence type="ECO:0000256" key="4">
    <source>
        <dbReference type="ARBA" id="ARBA00022692"/>
    </source>
</evidence>
<name>A0AAD2D595_EUPCR</name>
<accession>A0AAD2D595</accession>
<evidence type="ECO:0000256" key="1">
    <source>
        <dbReference type="ARBA" id="ARBA00004211"/>
    </source>
</evidence>
<dbReference type="GO" id="GO:0005484">
    <property type="term" value="F:SNAP receptor activity"/>
    <property type="evidence" value="ECO:0007669"/>
    <property type="project" value="TreeGrafter"/>
</dbReference>
<dbReference type="InterPro" id="IPR010989">
    <property type="entry name" value="SNARE"/>
</dbReference>
<dbReference type="PANTHER" id="PTHR21230:SF26">
    <property type="entry name" value="VESICLE TRANSPORT THROUGH INTERACTION WITH T-SNARES HOMOLOG 1A"/>
    <property type="match status" value="1"/>
</dbReference>
<dbReference type="GO" id="GO:0005789">
    <property type="term" value="C:endoplasmic reticulum membrane"/>
    <property type="evidence" value="ECO:0007669"/>
    <property type="project" value="TreeGrafter"/>
</dbReference>
<evidence type="ECO:0000259" key="10">
    <source>
        <dbReference type="Pfam" id="PF05008"/>
    </source>
</evidence>
<dbReference type="GO" id="GO:0000149">
    <property type="term" value="F:SNARE binding"/>
    <property type="evidence" value="ECO:0007669"/>
    <property type="project" value="TreeGrafter"/>
</dbReference>
<dbReference type="Proteomes" id="UP001295684">
    <property type="component" value="Unassembled WGS sequence"/>
</dbReference>
<dbReference type="AlphaFoldDB" id="A0AAD2D595"/>
<keyword evidence="12" id="KW-1185">Reference proteome</keyword>
<dbReference type="GO" id="GO:0006886">
    <property type="term" value="P:intracellular protein transport"/>
    <property type="evidence" value="ECO:0007669"/>
    <property type="project" value="InterPro"/>
</dbReference>
<evidence type="ECO:0000313" key="11">
    <source>
        <dbReference type="EMBL" id="CAI2380286.1"/>
    </source>
</evidence>
<dbReference type="GO" id="GO:0031201">
    <property type="term" value="C:SNARE complex"/>
    <property type="evidence" value="ECO:0007669"/>
    <property type="project" value="TreeGrafter"/>
</dbReference>
<dbReference type="Gene3D" id="1.20.58.400">
    <property type="entry name" value="t-snare proteins"/>
    <property type="match status" value="1"/>
</dbReference>
<keyword evidence="7" id="KW-0175">Coiled coil</keyword>
<evidence type="ECO:0000256" key="6">
    <source>
        <dbReference type="ARBA" id="ARBA00022989"/>
    </source>
</evidence>
<dbReference type="SUPFAM" id="SSF58038">
    <property type="entry name" value="SNARE fusion complex"/>
    <property type="match status" value="1"/>
</dbReference>
<dbReference type="SUPFAM" id="SSF47661">
    <property type="entry name" value="t-snare proteins"/>
    <property type="match status" value="1"/>
</dbReference>
<evidence type="ECO:0000256" key="2">
    <source>
        <dbReference type="ARBA" id="ARBA00006108"/>
    </source>
</evidence>
<dbReference type="PANTHER" id="PTHR21230">
    <property type="entry name" value="VESICLE TRANSPORT V-SNARE PROTEIN VTI1-RELATED"/>
    <property type="match status" value="1"/>
</dbReference>
<dbReference type="GO" id="GO:0005794">
    <property type="term" value="C:Golgi apparatus"/>
    <property type="evidence" value="ECO:0007669"/>
    <property type="project" value="TreeGrafter"/>
</dbReference>
<dbReference type="InterPro" id="IPR007705">
    <property type="entry name" value="Vesicle_trsprt_v-SNARE_N"/>
</dbReference>
<sequence length="220" mass="25173">MENYSKIDVTELFHTYGNDFQKYISDAEETIHRLKSLAAVNPNNKTVQRVSDDADELLNNAQECLKHMELEALSLPPSSKQSYTSKVADYKRRYNSSNRELSSVKLGLHSSNDIENDGSKVDKYLHSLSKSNNKLRNVVAIGEEAERVARDTKVNLHSNSDKLRNIQGNVNRVRTELTLSDRLINIIRRNETKNKIILYCIILFLLIAAIVIVYFGVFRK</sequence>
<comment type="similarity">
    <text evidence="2">Belongs to the VTI1 family.</text>
</comment>
<gene>
    <name evidence="11" type="ORF">ECRASSUSDP1_LOCUS21718</name>
</gene>
<keyword evidence="8 9" id="KW-0472">Membrane</keyword>
<comment type="caution">
    <text evidence="11">The sequence shown here is derived from an EMBL/GenBank/DDBJ whole genome shotgun (WGS) entry which is preliminary data.</text>
</comment>
<dbReference type="Gene3D" id="1.20.5.110">
    <property type="match status" value="1"/>
</dbReference>
<dbReference type="GO" id="GO:0031902">
    <property type="term" value="C:late endosome membrane"/>
    <property type="evidence" value="ECO:0007669"/>
    <property type="project" value="TreeGrafter"/>
</dbReference>
<dbReference type="GO" id="GO:0012507">
    <property type="term" value="C:ER to Golgi transport vesicle membrane"/>
    <property type="evidence" value="ECO:0007669"/>
    <property type="project" value="TreeGrafter"/>
</dbReference>
<feature type="transmembrane region" description="Helical" evidence="9">
    <location>
        <begin position="196"/>
        <end position="217"/>
    </location>
</feature>
<dbReference type="EMBL" id="CAMPGE010022231">
    <property type="protein sequence ID" value="CAI2380286.1"/>
    <property type="molecule type" value="Genomic_DNA"/>
</dbReference>
<organism evidence="11 12">
    <name type="scientific">Euplotes crassus</name>
    <dbReference type="NCBI Taxonomy" id="5936"/>
    <lineage>
        <taxon>Eukaryota</taxon>
        <taxon>Sar</taxon>
        <taxon>Alveolata</taxon>
        <taxon>Ciliophora</taxon>
        <taxon>Intramacronucleata</taxon>
        <taxon>Spirotrichea</taxon>
        <taxon>Hypotrichia</taxon>
        <taxon>Euplotida</taxon>
        <taxon>Euplotidae</taxon>
        <taxon>Moneuplotes</taxon>
    </lineage>
</organism>
<protein>
    <recommendedName>
        <fullName evidence="10">Vesicle transport v-SNARE N-terminal domain-containing protein</fullName>
    </recommendedName>
</protein>
<evidence type="ECO:0000256" key="9">
    <source>
        <dbReference type="SAM" id="Phobius"/>
    </source>
</evidence>
<keyword evidence="3" id="KW-0813">Transport</keyword>
<keyword evidence="4 9" id="KW-0812">Transmembrane</keyword>
<reference evidence="11" key="1">
    <citation type="submission" date="2023-07" db="EMBL/GenBank/DDBJ databases">
        <authorList>
            <consortium name="AG Swart"/>
            <person name="Singh M."/>
            <person name="Singh A."/>
            <person name="Seah K."/>
            <person name="Emmerich C."/>
        </authorList>
    </citation>
    <scope>NUCLEOTIDE SEQUENCE</scope>
    <source>
        <strain evidence="11">DP1</strain>
    </source>
</reference>
<evidence type="ECO:0000256" key="5">
    <source>
        <dbReference type="ARBA" id="ARBA00022927"/>
    </source>
</evidence>
<keyword evidence="5" id="KW-0653">Protein transport</keyword>
<comment type="subcellular location">
    <subcellularLocation>
        <location evidence="1">Membrane</location>
        <topology evidence="1">Single-pass type IV membrane protein</topology>
    </subcellularLocation>
</comment>
<dbReference type="GO" id="GO:0006906">
    <property type="term" value="P:vesicle fusion"/>
    <property type="evidence" value="ECO:0007669"/>
    <property type="project" value="TreeGrafter"/>
</dbReference>
<dbReference type="InterPro" id="IPR038407">
    <property type="entry name" value="v-SNARE_N_sf"/>
</dbReference>
<feature type="domain" description="Vesicle transport v-SNARE N-terminal" evidence="10">
    <location>
        <begin position="10"/>
        <end position="103"/>
    </location>
</feature>
<evidence type="ECO:0000256" key="7">
    <source>
        <dbReference type="ARBA" id="ARBA00023054"/>
    </source>
</evidence>
<evidence type="ECO:0000256" key="8">
    <source>
        <dbReference type="ARBA" id="ARBA00023136"/>
    </source>
</evidence>